<proteinExistence type="predicted"/>
<dbReference type="RefSeq" id="WP_106471442.1">
    <property type="nucleotide sequence ID" value="NZ_CP027665.1"/>
</dbReference>
<dbReference type="AlphaFoldDB" id="A0A2S0MMM9"/>
<reference evidence="2" key="1">
    <citation type="submission" date="2018-03" db="EMBL/GenBank/DDBJ databases">
        <title>Genomic analysis of the strain SH-1 isolated from shrimp intestine.</title>
        <authorList>
            <person name="Kim Y.-S."/>
            <person name="Kim S.-E."/>
            <person name="Kim K.-H."/>
        </authorList>
    </citation>
    <scope>NUCLEOTIDE SEQUENCE [LARGE SCALE GENOMIC DNA]</scope>
    <source>
        <strain evidence="2">SH-1</strain>
    </source>
</reference>
<protein>
    <submittedName>
        <fullName evidence="1">Uncharacterized protein</fullName>
    </submittedName>
</protein>
<organism evidence="1 2">
    <name type="scientific">Pukyongiella litopenaei</name>
    <dbReference type="NCBI Taxonomy" id="2605946"/>
    <lineage>
        <taxon>Bacteria</taxon>
        <taxon>Pseudomonadati</taxon>
        <taxon>Pseudomonadota</taxon>
        <taxon>Alphaproteobacteria</taxon>
        <taxon>Rhodobacterales</taxon>
        <taxon>Paracoccaceae</taxon>
        <taxon>Pukyongiella</taxon>
    </lineage>
</organism>
<dbReference type="EMBL" id="CP027665">
    <property type="protein sequence ID" value="AVO37129.1"/>
    <property type="molecule type" value="Genomic_DNA"/>
</dbReference>
<accession>A0A2S0MMM9</accession>
<sequence length="89" mass="9763">MAHRVDHPRDLDCYVCREGQEYVHAIAGAATILFERHRPVHPATGESACFDSAQPHLCLPRGEQDARIPVVCAGPDTAAKLLQKYGETP</sequence>
<keyword evidence="2" id="KW-1185">Reference proteome</keyword>
<dbReference type="InterPro" id="IPR011051">
    <property type="entry name" value="RmlC_Cupin_sf"/>
</dbReference>
<dbReference type="KEGG" id="thas:C6Y53_05025"/>
<name>A0A2S0MMM9_9RHOB</name>
<evidence type="ECO:0000313" key="1">
    <source>
        <dbReference type="EMBL" id="AVO37129.1"/>
    </source>
</evidence>
<dbReference type="Proteomes" id="UP000237655">
    <property type="component" value="Chromosome"/>
</dbReference>
<evidence type="ECO:0000313" key="2">
    <source>
        <dbReference type="Proteomes" id="UP000237655"/>
    </source>
</evidence>
<gene>
    <name evidence="1" type="ORF">C6Y53_05025</name>
</gene>
<dbReference type="SUPFAM" id="SSF51182">
    <property type="entry name" value="RmlC-like cupins"/>
    <property type="match status" value="1"/>
</dbReference>